<dbReference type="InterPro" id="IPR058352">
    <property type="entry name" value="DUF8039"/>
</dbReference>
<evidence type="ECO:0000259" key="2">
    <source>
        <dbReference type="Pfam" id="PF26133"/>
    </source>
</evidence>
<evidence type="ECO:0000313" key="4">
    <source>
        <dbReference type="Proteomes" id="UP001187192"/>
    </source>
</evidence>
<feature type="region of interest" description="Disordered" evidence="1">
    <location>
        <begin position="375"/>
        <end position="416"/>
    </location>
</feature>
<evidence type="ECO:0000256" key="1">
    <source>
        <dbReference type="SAM" id="MobiDB-lite"/>
    </source>
</evidence>
<feature type="domain" description="DUF8039" evidence="2">
    <location>
        <begin position="286"/>
        <end position="371"/>
    </location>
</feature>
<reference evidence="3" key="1">
    <citation type="submission" date="2023-07" db="EMBL/GenBank/DDBJ databases">
        <title>draft genome sequence of fig (Ficus carica).</title>
        <authorList>
            <person name="Takahashi T."/>
            <person name="Nishimura K."/>
        </authorList>
    </citation>
    <scope>NUCLEOTIDE SEQUENCE</scope>
</reference>
<feature type="region of interest" description="Disordered" evidence="1">
    <location>
        <begin position="102"/>
        <end position="128"/>
    </location>
</feature>
<feature type="compositionally biased region" description="Basic and acidic residues" evidence="1">
    <location>
        <begin position="385"/>
        <end position="394"/>
    </location>
</feature>
<dbReference type="Pfam" id="PF26133">
    <property type="entry name" value="DUF8039"/>
    <property type="match status" value="1"/>
</dbReference>
<sequence length="606" mass="69315">MSQDHEEECSTQTQVGKPRRTNSPRLNPDEDGQPLGKADDELQSWIGVLAREHIPIWISDFRSADLAPRKEIVWMEVVTSFTVNDDWEKFIQYRRTPEFKRLSEQGSEVRKKSKYGSTGGRDGYRKRDQAHFEKTGKYAEWHERWLDMRVKPDGQFKKDEFKNIAETIETQGSFEYVGTEDILTKALGNVEHSDRIRGQSKFVKQSQYFNLVQPAREKDEVSDMKRQIAALERTVQELCAKHGINRETMPEEMTGSTVYQHNSFKASCTLNEKESGPSDPNPMPNASEECQLFIPDLVNRGVVLVAIGRAYMDCVPTDTFHGIPLGEENVRVTITVPKLNHALLPIPTNEATSIEEAVSGFVAWPKSLVVVQTSLSQASKGPSRAPDREAEGSKRTKKRAGRKKIQSQPEVEQQPVQQEQPSFLVECCARTCMDQRFEFISPVIVSLVQQNVDRATYVRERADYILRILRNARKGKQFLMPYNSGQHLILTVIDPWDDSVMYFNPLGNEPGNDSKDLITTALNDWKVLVGSGMRQRCNWQTLIDTVRCPIQEGYVDCGYFVLAYLREITFTVDGLVVLQTNDFYTDADMSLVRHKWATFVMRFIQY</sequence>
<dbReference type="PANTHER" id="PTHR33018">
    <property type="entry name" value="OS10G0338966 PROTEIN-RELATED"/>
    <property type="match status" value="1"/>
</dbReference>
<organism evidence="3 4">
    <name type="scientific">Ficus carica</name>
    <name type="common">Common fig</name>
    <dbReference type="NCBI Taxonomy" id="3494"/>
    <lineage>
        <taxon>Eukaryota</taxon>
        <taxon>Viridiplantae</taxon>
        <taxon>Streptophyta</taxon>
        <taxon>Embryophyta</taxon>
        <taxon>Tracheophyta</taxon>
        <taxon>Spermatophyta</taxon>
        <taxon>Magnoliopsida</taxon>
        <taxon>eudicotyledons</taxon>
        <taxon>Gunneridae</taxon>
        <taxon>Pentapetalae</taxon>
        <taxon>rosids</taxon>
        <taxon>fabids</taxon>
        <taxon>Rosales</taxon>
        <taxon>Moraceae</taxon>
        <taxon>Ficeae</taxon>
        <taxon>Ficus</taxon>
    </lineage>
</organism>
<dbReference type="InterPro" id="IPR004252">
    <property type="entry name" value="Probable_transposase_24"/>
</dbReference>
<comment type="caution">
    <text evidence="3">The sequence shown here is derived from an EMBL/GenBank/DDBJ whole genome shotgun (WGS) entry which is preliminary data.</text>
</comment>
<accession>A0AA87ZD71</accession>
<dbReference type="SUPFAM" id="SSF54001">
    <property type="entry name" value="Cysteine proteinases"/>
    <property type="match status" value="1"/>
</dbReference>
<proteinExistence type="predicted"/>
<name>A0AA87ZD71_FICCA</name>
<keyword evidence="4" id="KW-1185">Reference proteome</keyword>
<feature type="compositionally biased region" description="Low complexity" evidence="1">
    <location>
        <begin position="406"/>
        <end position="416"/>
    </location>
</feature>
<dbReference type="Pfam" id="PF03004">
    <property type="entry name" value="Transposase_24"/>
    <property type="match status" value="1"/>
</dbReference>
<dbReference type="Gene3D" id="3.40.395.10">
    <property type="entry name" value="Adenoviral Proteinase, Chain A"/>
    <property type="match status" value="1"/>
</dbReference>
<feature type="region of interest" description="Disordered" evidence="1">
    <location>
        <begin position="1"/>
        <end position="38"/>
    </location>
</feature>
<dbReference type="AlphaFoldDB" id="A0AA87ZD71"/>
<evidence type="ECO:0000313" key="3">
    <source>
        <dbReference type="EMBL" id="GMN30784.1"/>
    </source>
</evidence>
<gene>
    <name evidence="3" type="ORF">TIFTF001_041506</name>
</gene>
<dbReference type="InterPro" id="IPR038765">
    <property type="entry name" value="Papain-like_cys_pep_sf"/>
</dbReference>
<feature type="compositionally biased region" description="Basic residues" evidence="1">
    <location>
        <begin position="395"/>
        <end position="405"/>
    </location>
</feature>
<dbReference type="Proteomes" id="UP001187192">
    <property type="component" value="Unassembled WGS sequence"/>
</dbReference>
<protein>
    <recommendedName>
        <fullName evidence="2">DUF8039 domain-containing protein</fullName>
    </recommendedName>
</protein>
<dbReference type="PANTHER" id="PTHR33018:SF34">
    <property type="entry name" value="OS02G0472350 PROTEIN"/>
    <property type="match status" value="1"/>
</dbReference>
<dbReference type="EMBL" id="BTGU01001884">
    <property type="protein sequence ID" value="GMN30784.1"/>
    <property type="molecule type" value="Genomic_DNA"/>
</dbReference>